<evidence type="ECO:0000256" key="4">
    <source>
        <dbReference type="ARBA" id="ARBA00022917"/>
    </source>
</evidence>
<evidence type="ECO:0000256" key="1">
    <source>
        <dbReference type="ARBA" id="ARBA00010699"/>
    </source>
</evidence>
<evidence type="ECO:0000313" key="8">
    <source>
        <dbReference type="EMBL" id="QMW23944.1"/>
    </source>
</evidence>
<dbReference type="HAMAP" id="MF_00182">
    <property type="entry name" value="Formyl_trans"/>
    <property type="match status" value="1"/>
</dbReference>
<proteinExistence type="inferred from homology"/>
<evidence type="ECO:0000256" key="5">
    <source>
        <dbReference type="HAMAP-Rule" id="MF_00182"/>
    </source>
</evidence>
<reference evidence="8 9" key="1">
    <citation type="submission" date="2020-07" db="EMBL/GenBank/DDBJ databases">
        <title>Complete genome sequence for Sandaracinobacter sp. M6.</title>
        <authorList>
            <person name="Tang Y."/>
            <person name="Liu Q."/>
            <person name="Guo Z."/>
            <person name="Lei P."/>
            <person name="Huang B."/>
        </authorList>
    </citation>
    <scope>NUCLEOTIDE SEQUENCE [LARGE SCALE GENOMIC DNA]</scope>
    <source>
        <strain evidence="8 9">M6</strain>
    </source>
</reference>
<feature type="domain" description="Formyl transferase C-terminal" evidence="7">
    <location>
        <begin position="197"/>
        <end position="314"/>
    </location>
</feature>
<sequence length="321" mass="33794">MRLAFMGTPDFAVPALHALLDAGHQIAAVYCQPPRPGNRGRLQASAVQRAAESLGLPVRTPANFRGDADRAAFAALDLDAAVVAAYGLILPQAILDAPRLGCFNIHASLLPRWRGAAPIQRAILAGDQVTGVTIMQMERGLDTGPMLLTAVTPIAHKTAGALTAELAQLGATLMVQALATRPTPVPQPEDGVTYAHKIDKAEARLDWSEPADAILRRLRAMTPTPGAWFLAGGERVKITDASATPLLPREAESGRGDSRQRAGVGAGSFVDRNAVQPTLSHNGHIALPTGTLTLHRVQPAGGKPMPFADFARGRSFPLPLA</sequence>
<feature type="binding site" evidence="5">
    <location>
        <begin position="108"/>
        <end position="111"/>
    </location>
    <ligand>
        <name>(6S)-5,6,7,8-tetrahydrofolate</name>
        <dbReference type="ChEBI" id="CHEBI:57453"/>
    </ligand>
</feature>
<keyword evidence="3 5" id="KW-0808">Transferase</keyword>
<dbReference type="CDD" id="cd08646">
    <property type="entry name" value="FMT_core_Met-tRNA-FMT_N"/>
    <property type="match status" value="1"/>
</dbReference>
<protein>
    <recommendedName>
        <fullName evidence="2 5">Methionyl-tRNA formyltransferase</fullName>
        <ecNumber evidence="2 5">2.1.2.9</ecNumber>
    </recommendedName>
</protein>
<feature type="domain" description="Formyl transferase N-terminal" evidence="6">
    <location>
        <begin position="1"/>
        <end position="178"/>
    </location>
</feature>
<dbReference type="Gene3D" id="3.40.50.12230">
    <property type="match status" value="1"/>
</dbReference>
<dbReference type="InterPro" id="IPR041711">
    <property type="entry name" value="Met-tRNA-FMT_N"/>
</dbReference>
<name>A0A7G5IKQ2_9SPHN</name>
<dbReference type="GO" id="GO:0005829">
    <property type="term" value="C:cytosol"/>
    <property type="evidence" value="ECO:0007669"/>
    <property type="project" value="TreeGrafter"/>
</dbReference>
<dbReference type="SUPFAM" id="SSF53328">
    <property type="entry name" value="Formyltransferase"/>
    <property type="match status" value="1"/>
</dbReference>
<dbReference type="PANTHER" id="PTHR11138">
    <property type="entry name" value="METHIONYL-TRNA FORMYLTRANSFERASE"/>
    <property type="match status" value="1"/>
</dbReference>
<comment type="similarity">
    <text evidence="1 5">Belongs to the Fmt family.</text>
</comment>
<dbReference type="AlphaFoldDB" id="A0A7G5IKQ2"/>
<organism evidence="8 9">
    <name type="scientific">Sandaracinobacteroides saxicola</name>
    <dbReference type="NCBI Taxonomy" id="2759707"/>
    <lineage>
        <taxon>Bacteria</taxon>
        <taxon>Pseudomonadati</taxon>
        <taxon>Pseudomonadota</taxon>
        <taxon>Alphaproteobacteria</taxon>
        <taxon>Sphingomonadales</taxon>
        <taxon>Sphingosinicellaceae</taxon>
        <taxon>Sandaracinobacteroides</taxon>
    </lineage>
</organism>
<dbReference type="Pfam" id="PF00551">
    <property type="entry name" value="Formyl_trans_N"/>
    <property type="match status" value="1"/>
</dbReference>
<dbReference type="InterPro" id="IPR002376">
    <property type="entry name" value="Formyl_transf_N"/>
</dbReference>
<keyword evidence="9" id="KW-1185">Reference proteome</keyword>
<evidence type="ECO:0000259" key="6">
    <source>
        <dbReference type="Pfam" id="PF00551"/>
    </source>
</evidence>
<keyword evidence="4 5" id="KW-0648">Protein biosynthesis</keyword>
<dbReference type="KEGG" id="sand:H3309_05600"/>
<dbReference type="GO" id="GO:0004479">
    <property type="term" value="F:methionyl-tRNA formyltransferase activity"/>
    <property type="evidence" value="ECO:0007669"/>
    <property type="project" value="UniProtKB-UniRule"/>
</dbReference>
<dbReference type="Proteomes" id="UP000515292">
    <property type="component" value="Chromosome"/>
</dbReference>
<dbReference type="InterPro" id="IPR005794">
    <property type="entry name" value="Fmt"/>
</dbReference>
<dbReference type="Pfam" id="PF02911">
    <property type="entry name" value="Formyl_trans_C"/>
    <property type="match status" value="1"/>
</dbReference>
<dbReference type="InterPro" id="IPR036477">
    <property type="entry name" value="Formyl_transf_N_sf"/>
</dbReference>
<dbReference type="InterPro" id="IPR005793">
    <property type="entry name" value="Formyl_trans_C"/>
</dbReference>
<evidence type="ECO:0000256" key="2">
    <source>
        <dbReference type="ARBA" id="ARBA00012261"/>
    </source>
</evidence>
<dbReference type="InterPro" id="IPR011034">
    <property type="entry name" value="Formyl_transferase-like_C_sf"/>
</dbReference>
<gene>
    <name evidence="5" type="primary">fmt</name>
    <name evidence="8" type="ORF">H3309_05600</name>
</gene>
<comment type="catalytic activity">
    <reaction evidence="5">
        <text>L-methionyl-tRNA(fMet) + (6R)-10-formyltetrahydrofolate = N-formyl-L-methionyl-tRNA(fMet) + (6S)-5,6,7,8-tetrahydrofolate + H(+)</text>
        <dbReference type="Rhea" id="RHEA:24380"/>
        <dbReference type="Rhea" id="RHEA-COMP:9952"/>
        <dbReference type="Rhea" id="RHEA-COMP:9953"/>
        <dbReference type="ChEBI" id="CHEBI:15378"/>
        <dbReference type="ChEBI" id="CHEBI:57453"/>
        <dbReference type="ChEBI" id="CHEBI:78530"/>
        <dbReference type="ChEBI" id="CHEBI:78844"/>
        <dbReference type="ChEBI" id="CHEBI:195366"/>
        <dbReference type="EC" id="2.1.2.9"/>
    </reaction>
</comment>
<dbReference type="CDD" id="cd08704">
    <property type="entry name" value="Met_tRNA_FMT_C"/>
    <property type="match status" value="1"/>
</dbReference>
<comment type="function">
    <text evidence="5">Attaches a formyl group to the free amino group of methionyl-tRNA(fMet). The formyl group appears to play a dual role in the initiator identity of N-formylmethionyl-tRNA by promoting its recognition by IF2 and preventing the misappropriation of this tRNA by the elongation apparatus.</text>
</comment>
<evidence type="ECO:0000256" key="3">
    <source>
        <dbReference type="ARBA" id="ARBA00022679"/>
    </source>
</evidence>
<dbReference type="PANTHER" id="PTHR11138:SF5">
    <property type="entry name" value="METHIONYL-TRNA FORMYLTRANSFERASE, MITOCHONDRIAL"/>
    <property type="match status" value="1"/>
</dbReference>
<accession>A0A7G5IKQ2</accession>
<dbReference type="SUPFAM" id="SSF50486">
    <property type="entry name" value="FMT C-terminal domain-like"/>
    <property type="match status" value="1"/>
</dbReference>
<evidence type="ECO:0000259" key="7">
    <source>
        <dbReference type="Pfam" id="PF02911"/>
    </source>
</evidence>
<dbReference type="RefSeq" id="WP_182297767.1">
    <property type="nucleotide sequence ID" value="NZ_CP059851.1"/>
</dbReference>
<dbReference type="EC" id="2.1.2.9" evidence="2 5"/>
<evidence type="ECO:0000313" key="9">
    <source>
        <dbReference type="Proteomes" id="UP000515292"/>
    </source>
</evidence>
<dbReference type="EMBL" id="CP059851">
    <property type="protein sequence ID" value="QMW23944.1"/>
    <property type="molecule type" value="Genomic_DNA"/>
</dbReference>
<dbReference type="InterPro" id="IPR044135">
    <property type="entry name" value="Met-tRNA-FMT_C"/>
</dbReference>
<dbReference type="NCBIfam" id="TIGR00460">
    <property type="entry name" value="fmt"/>
    <property type="match status" value="1"/>
</dbReference>